<evidence type="ECO:0000313" key="3">
    <source>
        <dbReference type="Proteomes" id="UP000530850"/>
    </source>
</evidence>
<comment type="caution">
    <text evidence="2">The sequence shown here is derived from an EMBL/GenBank/DDBJ whole genome shotgun (WGS) entry which is preliminary data.</text>
</comment>
<reference evidence="2 3" key="1">
    <citation type="submission" date="2020-08" db="EMBL/GenBank/DDBJ databases">
        <title>Sequencing the genomes of 1000 actinobacteria strains.</title>
        <authorList>
            <person name="Klenk H.-P."/>
        </authorList>
    </citation>
    <scope>NUCLEOTIDE SEQUENCE [LARGE SCALE GENOMIC DNA]</scope>
    <source>
        <strain evidence="2 3">DSM 22242</strain>
    </source>
</reference>
<evidence type="ECO:0000313" key="2">
    <source>
        <dbReference type="EMBL" id="MBB3171040.1"/>
    </source>
</evidence>
<evidence type="ECO:0000256" key="1">
    <source>
        <dbReference type="SAM" id="Phobius"/>
    </source>
</evidence>
<keyword evidence="1" id="KW-0812">Transmembrane</keyword>
<accession>A0A7W5D2N7</accession>
<gene>
    <name evidence="2" type="ORF">FHR31_000852</name>
</gene>
<proteinExistence type="predicted"/>
<name>A0A7W5D2N7_9ACTN</name>
<sequence length="30" mass="3059">MAVATAIVGALGVIAMGYLAVLLLKDGDRR</sequence>
<organism evidence="2 3">
    <name type="scientific">Parvibacter caecicola</name>
    <dbReference type="NCBI Taxonomy" id="747645"/>
    <lineage>
        <taxon>Bacteria</taxon>
        <taxon>Bacillati</taxon>
        <taxon>Actinomycetota</taxon>
        <taxon>Coriobacteriia</taxon>
        <taxon>Coriobacteriales</taxon>
        <taxon>Coriobacteriaceae</taxon>
        <taxon>Parvibacter</taxon>
    </lineage>
</organism>
<feature type="transmembrane region" description="Helical" evidence="1">
    <location>
        <begin position="6"/>
        <end position="24"/>
    </location>
</feature>
<dbReference type="EMBL" id="JACHYA010000002">
    <property type="protein sequence ID" value="MBB3171040.1"/>
    <property type="molecule type" value="Genomic_DNA"/>
</dbReference>
<dbReference type="Proteomes" id="UP000530850">
    <property type="component" value="Unassembled WGS sequence"/>
</dbReference>
<protein>
    <submittedName>
        <fullName evidence="2">Uncharacterized protein</fullName>
    </submittedName>
</protein>
<keyword evidence="1" id="KW-0472">Membrane</keyword>
<dbReference type="AlphaFoldDB" id="A0A7W5D2N7"/>
<keyword evidence="1" id="KW-1133">Transmembrane helix</keyword>